<evidence type="ECO:0000313" key="2">
    <source>
        <dbReference type="Proteomes" id="UP000887458"/>
    </source>
</evidence>
<reference evidence="1 2" key="2">
    <citation type="journal article" date="2022" name="Mol. Biol. Evol.">
        <title>Comparative Genomics Reveals Insights into the Divergent Evolution of Astigmatic Mites and Household Pest Adaptations.</title>
        <authorList>
            <person name="Xiong Q."/>
            <person name="Wan A.T."/>
            <person name="Liu X."/>
            <person name="Fung C.S."/>
            <person name="Xiao X."/>
            <person name="Malainual N."/>
            <person name="Hou J."/>
            <person name="Wang L."/>
            <person name="Wang M."/>
            <person name="Yang K.Y."/>
            <person name="Cui Y."/>
            <person name="Leung E.L."/>
            <person name="Nong W."/>
            <person name="Shin S.K."/>
            <person name="Au S.W."/>
            <person name="Jeong K.Y."/>
            <person name="Chew F.T."/>
            <person name="Hui J.H."/>
            <person name="Leung T.F."/>
            <person name="Tungtrongchitr A."/>
            <person name="Zhong N."/>
            <person name="Liu Z."/>
            <person name="Tsui S.K."/>
        </authorList>
    </citation>
    <scope>NUCLEOTIDE SEQUENCE [LARGE SCALE GENOMIC DNA]</scope>
    <source>
        <strain evidence="1">Derp</strain>
    </source>
</reference>
<dbReference type="EMBL" id="NJHN03000054">
    <property type="protein sequence ID" value="KAH9420104.1"/>
    <property type="molecule type" value="Genomic_DNA"/>
</dbReference>
<comment type="caution">
    <text evidence="1">The sequence shown here is derived from an EMBL/GenBank/DDBJ whole genome shotgun (WGS) entry which is preliminary data.</text>
</comment>
<proteinExistence type="predicted"/>
<accession>A0ABQ8JBY0</accession>
<keyword evidence="2" id="KW-1185">Reference proteome</keyword>
<evidence type="ECO:0000313" key="1">
    <source>
        <dbReference type="EMBL" id="KAH9420104.1"/>
    </source>
</evidence>
<dbReference type="Proteomes" id="UP000887458">
    <property type="component" value="Unassembled WGS sequence"/>
</dbReference>
<sequence length="69" mass="8239">MDFFTWMNGEINRKVLHQSELLIVENENDELKRENFGLSSTNQEYSSDDYLRQLARKMKENKANITLKN</sequence>
<protein>
    <submittedName>
        <fullName evidence="1">Uncharacterized protein</fullName>
    </submittedName>
</protein>
<name>A0ABQ8JBY0_DERPT</name>
<reference evidence="1 2" key="1">
    <citation type="journal article" date="2018" name="J. Allergy Clin. Immunol.">
        <title>High-quality assembly of Dermatophagoides pteronyssinus genome and transcriptome reveals a wide range of novel allergens.</title>
        <authorList>
            <person name="Liu X.Y."/>
            <person name="Yang K.Y."/>
            <person name="Wang M.Q."/>
            <person name="Kwok J.S."/>
            <person name="Zeng X."/>
            <person name="Yang Z."/>
            <person name="Xiao X.J."/>
            <person name="Lau C.P."/>
            <person name="Li Y."/>
            <person name="Huang Z.M."/>
            <person name="Ba J.G."/>
            <person name="Yim A.K."/>
            <person name="Ouyang C.Y."/>
            <person name="Ngai S.M."/>
            <person name="Chan T.F."/>
            <person name="Leung E.L."/>
            <person name="Liu L."/>
            <person name="Liu Z.G."/>
            <person name="Tsui S.K."/>
        </authorList>
    </citation>
    <scope>NUCLEOTIDE SEQUENCE [LARGE SCALE GENOMIC DNA]</scope>
    <source>
        <strain evidence="1">Derp</strain>
    </source>
</reference>
<organism evidence="1 2">
    <name type="scientific">Dermatophagoides pteronyssinus</name>
    <name type="common">European house dust mite</name>
    <dbReference type="NCBI Taxonomy" id="6956"/>
    <lineage>
        <taxon>Eukaryota</taxon>
        <taxon>Metazoa</taxon>
        <taxon>Ecdysozoa</taxon>
        <taxon>Arthropoda</taxon>
        <taxon>Chelicerata</taxon>
        <taxon>Arachnida</taxon>
        <taxon>Acari</taxon>
        <taxon>Acariformes</taxon>
        <taxon>Sarcoptiformes</taxon>
        <taxon>Astigmata</taxon>
        <taxon>Psoroptidia</taxon>
        <taxon>Analgoidea</taxon>
        <taxon>Pyroglyphidae</taxon>
        <taxon>Dermatophagoidinae</taxon>
        <taxon>Dermatophagoides</taxon>
    </lineage>
</organism>
<gene>
    <name evidence="1" type="ORF">DERP_001939</name>
</gene>